<evidence type="ECO:0000313" key="2">
    <source>
        <dbReference type="Proteomes" id="UP000078397"/>
    </source>
</evidence>
<evidence type="ECO:0000313" key="1">
    <source>
        <dbReference type="EMBL" id="OWT42980.1"/>
    </source>
</evidence>
<dbReference type="RefSeq" id="XP_022285441.1">
    <property type="nucleotide sequence ID" value="XM_022429505.1"/>
</dbReference>
<protein>
    <submittedName>
        <fullName evidence="1">Uncharacterized protein</fullName>
    </submittedName>
</protein>
<dbReference type="KEGG" id="pchm:VFPPC_17827"/>
<dbReference type="AlphaFoldDB" id="A0A219AQB2"/>
<keyword evidence="2" id="KW-1185">Reference proteome</keyword>
<dbReference type="EMBL" id="LSBJ02000004">
    <property type="protein sequence ID" value="OWT42980.1"/>
    <property type="molecule type" value="Genomic_DNA"/>
</dbReference>
<gene>
    <name evidence="1" type="ORF">VFPPC_17827</name>
</gene>
<sequence length="120" mass="12974">MANGAKADSQRGMENGEWGVVWLTILKVFNLCVDSDQPPCAQVDGRRAGSFVVKANGRMVPSSSIVLITCHTLLATPVNTSRRTCSSILNLVSFITFSRAVLADTAAKIFLFHSSVLYKP</sequence>
<organism evidence="1 2">
    <name type="scientific">Pochonia chlamydosporia 170</name>
    <dbReference type="NCBI Taxonomy" id="1380566"/>
    <lineage>
        <taxon>Eukaryota</taxon>
        <taxon>Fungi</taxon>
        <taxon>Dikarya</taxon>
        <taxon>Ascomycota</taxon>
        <taxon>Pezizomycotina</taxon>
        <taxon>Sordariomycetes</taxon>
        <taxon>Hypocreomycetidae</taxon>
        <taxon>Hypocreales</taxon>
        <taxon>Clavicipitaceae</taxon>
        <taxon>Pochonia</taxon>
    </lineage>
</organism>
<dbReference type="Proteomes" id="UP000078397">
    <property type="component" value="Unassembled WGS sequence"/>
</dbReference>
<dbReference type="GeneID" id="33936735"/>
<accession>A0A219AQB2</accession>
<proteinExistence type="predicted"/>
<comment type="caution">
    <text evidence="1">The sequence shown here is derived from an EMBL/GenBank/DDBJ whole genome shotgun (WGS) entry which is preliminary data.</text>
</comment>
<name>A0A219AQB2_METCM</name>
<reference evidence="1 2" key="1">
    <citation type="journal article" date="2016" name="PLoS Pathog.">
        <title>Biosynthesis of antibiotic leucinostatins in bio-control fungus Purpureocillium lilacinum and their inhibition on phytophthora revealed by genome mining.</title>
        <authorList>
            <person name="Wang G."/>
            <person name="Liu Z."/>
            <person name="Lin R."/>
            <person name="Li E."/>
            <person name="Mao Z."/>
            <person name="Ling J."/>
            <person name="Yang Y."/>
            <person name="Yin W.B."/>
            <person name="Xie B."/>
        </authorList>
    </citation>
    <scope>NUCLEOTIDE SEQUENCE [LARGE SCALE GENOMIC DNA]</scope>
    <source>
        <strain evidence="1">170</strain>
    </source>
</reference>